<dbReference type="GO" id="GO:0015344">
    <property type="term" value="F:siderophore uptake transmembrane transporter activity"/>
    <property type="evidence" value="ECO:0007669"/>
    <property type="project" value="TreeGrafter"/>
</dbReference>
<evidence type="ECO:0000256" key="4">
    <source>
        <dbReference type="ARBA" id="ARBA00022452"/>
    </source>
</evidence>
<dbReference type="GO" id="GO:0009279">
    <property type="term" value="C:cell outer membrane"/>
    <property type="evidence" value="ECO:0007669"/>
    <property type="project" value="UniProtKB-SubCell"/>
</dbReference>
<dbReference type="EMBL" id="FZNX01000005">
    <property type="protein sequence ID" value="SNR77711.1"/>
    <property type="molecule type" value="Genomic_DNA"/>
</dbReference>
<keyword evidence="4 14" id="KW-1134">Transmembrane beta strand</keyword>
<evidence type="ECO:0000313" key="18">
    <source>
        <dbReference type="EMBL" id="SNR77711.1"/>
    </source>
</evidence>
<dbReference type="AlphaFoldDB" id="A0A238Z490"/>
<evidence type="ECO:0000256" key="13">
    <source>
        <dbReference type="ARBA" id="ARBA00023237"/>
    </source>
</evidence>
<keyword evidence="10 15" id="KW-0798">TonB box</keyword>
<dbReference type="SUPFAM" id="SSF56935">
    <property type="entry name" value="Porins"/>
    <property type="match status" value="1"/>
</dbReference>
<dbReference type="InterPro" id="IPR039426">
    <property type="entry name" value="TonB-dep_rcpt-like"/>
</dbReference>
<evidence type="ECO:0000256" key="10">
    <source>
        <dbReference type="ARBA" id="ARBA00023077"/>
    </source>
</evidence>
<evidence type="ECO:0000313" key="19">
    <source>
        <dbReference type="Proteomes" id="UP000198412"/>
    </source>
</evidence>
<keyword evidence="6 14" id="KW-0812">Transmembrane</keyword>
<dbReference type="OrthoDB" id="9775095at2"/>
<comment type="subcellular location">
    <subcellularLocation>
        <location evidence="1 14">Cell outer membrane</location>
        <topology evidence="1 14">Multi-pass membrane protein</topology>
    </subcellularLocation>
</comment>
<dbReference type="RefSeq" id="WP_089379295.1">
    <property type="nucleotide sequence ID" value="NZ_FZNX01000005.1"/>
</dbReference>
<reference evidence="19" key="1">
    <citation type="submission" date="2017-06" db="EMBL/GenBank/DDBJ databases">
        <authorList>
            <person name="Varghese N."/>
            <person name="Submissions S."/>
        </authorList>
    </citation>
    <scope>NUCLEOTIDE SEQUENCE [LARGE SCALE GENOMIC DNA]</scope>
    <source>
        <strain evidence="19">DSM 27993</strain>
    </source>
</reference>
<evidence type="ECO:0000256" key="15">
    <source>
        <dbReference type="RuleBase" id="RU003357"/>
    </source>
</evidence>
<dbReference type="Pfam" id="PF00593">
    <property type="entry name" value="TonB_dep_Rec_b-barrel"/>
    <property type="match status" value="1"/>
</dbReference>
<dbReference type="PROSITE" id="PS52016">
    <property type="entry name" value="TONB_DEPENDENT_REC_3"/>
    <property type="match status" value="1"/>
</dbReference>
<dbReference type="InterPro" id="IPR036942">
    <property type="entry name" value="Beta-barrel_TonB_sf"/>
</dbReference>
<organism evidence="18 19">
    <name type="scientific">Lutibacter flavus</name>
    <dbReference type="NCBI Taxonomy" id="691689"/>
    <lineage>
        <taxon>Bacteria</taxon>
        <taxon>Pseudomonadati</taxon>
        <taxon>Bacteroidota</taxon>
        <taxon>Flavobacteriia</taxon>
        <taxon>Flavobacteriales</taxon>
        <taxon>Flavobacteriaceae</taxon>
        <taxon>Lutibacter</taxon>
    </lineage>
</organism>
<evidence type="ECO:0000256" key="11">
    <source>
        <dbReference type="ARBA" id="ARBA00023136"/>
    </source>
</evidence>
<protein>
    <submittedName>
        <fullName evidence="18">Iron complex outermembrane recepter protein</fullName>
    </submittedName>
</protein>
<keyword evidence="11 14" id="KW-0472">Membrane</keyword>
<dbReference type="PANTHER" id="PTHR32552">
    <property type="entry name" value="FERRICHROME IRON RECEPTOR-RELATED"/>
    <property type="match status" value="1"/>
</dbReference>
<dbReference type="GO" id="GO:0038023">
    <property type="term" value="F:signaling receptor activity"/>
    <property type="evidence" value="ECO:0007669"/>
    <property type="project" value="InterPro"/>
</dbReference>
<accession>A0A238Z490</accession>
<dbReference type="InterPro" id="IPR008969">
    <property type="entry name" value="CarboxyPept-like_regulatory"/>
</dbReference>
<name>A0A238Z490_9FLAO</name>
<evidence type="ECO:0000256" key="14">
    <source>
        <dbReference type="PROSITE-ProRule" id="PRU01360"/>
    </source>
</evidence>
<keyword evidence="8" id="KW-0408">Iron</keyword>
<evidence type="ECO:0000256" key="9">
    <source>
        <dbReference type="ARBA" id="ARBA00023065"/>
    </source>
</evidence>
<dbReference type="InterPro" id="IPR037066">
    <property type="entry name" value="Plug_dom_sf"/>
</dbReference>
<dbReference type="NCBIfam" id="TIGR01783">
    <property type="entry name" value="TonB-siderophor"/>
    <property type="match status" value="1"/>
</dbReference>
<dbReference type="InterPro" id="IPR010105">
    <property type="entry name" value="TonB_sidphr_rcpt"/>
</dbReference>
<dbReference type="Gene3D" id="2.40.170.20">
    <property type="entry name" value="TonB-dependent receptor, beta-barrel domain"/>
    <property type="match status" value="1"/>
</dbReference>
<evidence type="ECO:0000256" key="6">
    <source>
        <dbReference type="ARBA" id="ARBA00022692"/>
    </source>
</evidence>
<feature type="domain" description="TonB-dependent receptor plug" evidence="17">
    <location>
        <begin position="135"/>
        <end position="229"/>
    </location>
</feature>
<evidence type="ECO:0000259" key="16">
    <source>
        <dbReference type="Pfam" id="PF00593"/>
    </source>
</evidence>
<keyword evidence="13 14" id="KW-0998">Cell outer membrane</keyword>
<evidence type="ECO:0000256" key="3">
    <source>
        <dbReference type="ARBA" id="ARBA00022448"/>
    </source>
</evidence>
<dbReference type="Gene3D" id="2.60.40.1120">
    <property type="entry name" value="Carboxypeptidase-like, regulatory domain"/>
    <property type="match status" value="1"/>
</dbReference>
<dbReference type="GO" id="GO:0015891">
    <property type="term" value="P:siderophore transport"/>
    <property type="evidence" value="ECO:0007669"/>
    <property type="project" value="InterPro"/>
</dbReference>
<comment type="similarity">
    <text evidence="2 14 15">Belongs to the TonB-dependent receptor family.</text>
</comment>
<dbReference type="PANTHER" id="PTHR32552:SF68">
    <property type="entry name" value="FERRICHROME OUTER MEMBRANE TRANSPORTER_PHAGE RECEPTOR"/>
    <property type="match status" value="1"/>
</dbReference>
<evidence type="ECO:0000256" key="12">
    <source>
        <dbReference type="ARBA" id="ARBA00023170"/>
    </source>
</evidence>
<feature type="domain" description="TonB-dependent receptor-like beta-barrel" evidence="16">
    <location>
        <begin position="353"/>
        <end position="762"/>
    </location>
</feature>
<evidence type="ECO:0000259" key="17">
    <source>
        <dbReference type="Pfam" id="PF07715"/>
    </source>
</evidence>
<keyword evidence="19" id="KW-1185">Reference proteome</keyword>
<dbReference type="CDD" id="cd01347">
    <property type="entry name" value="ligand_gated_channel"/>
    <property type="match status" value="1"/>
</dbReference>
<evidence type="ECO:0000256" key="5">
    <source>
        <dbReference type="ARBA" id="ARBA00022496"/>
    </source>
</evidence>
<keyword evidence="5" id="KW-0410">Iron transport</keyword>
<dbReference type="InterPro" id="IPR000531">
    <property type="entry name" value="Beta-barrel_TonB"/>
</dbReference>
<keyword evidence="7" id="KW-0732">Signal</keyword>
<evidence type="ECO:0000256" key="7">
    <source>
        <dbReference type="ARBA" id="ARBA00022729"/>
    </source>
</evidence>
<dbReference type="Gene3D" id="2.170.130.10">
    <property type="entry name" value="TonB-dependent receptor, plug domain"/>
    <property type="match status" value="1"/>
</dbReference>
<dbReference type="SUPFAM" id="SSF49464">
    <property type="entry name" value="Carboxypeptidase regulatory domain-like"/>
    <property type="match status" value="1"/>
</dbReference>
<evidence type="ECO:0000256" key="2">
    <source>
        <dbReference type="ARBA" id="ARBA00009810"/>
    </source>
</evidence>
<dbReference type="Pfam" id="PF13715">
    <property type="entry name" value="CarbopepD_reg_2"/>
    <property type="match status" value="1"/>
</dbReference>
<dbReference type="Proteomes" id="UP000198412">
    <property type="component" value="Unassembled WGS sequence"/>
</dbReference>
<evidence type="ECO:0000256" key="1">
    <source>
        <dbReference type="ARBA" id="ARBA00004571"/>
    </source>
</evidence>
<dbReference type="Pfam" id="PF07715">
    <property type="entry name" value="Plug"/>
    <property type="match status" value="1"/>
</dbReference>
<proteinExistence type="inferred from homology"/>
<sequence>MKNILTTITLFLSIITIQAQNSLIRGTVISEQNKPIKNVNISILNTIKGTNTNSFGAYEINGLESGTYQLRVSFLGYKTKEIQLKIKNNQVYTIPTIILKEIGETLSEVKIEGNGITKIIKSEGIYVSKLPLKNLENPQAYNAISSDLLKEQVITNINDAIKNATGVARLWESTGRGGDGAEFYSLRGFSVQPSITNGLPGLNNGGLDPSNIERIEVIKGPSGTLYGSSLISYGGLINVVTKQPYEYFGGEISYTTGTNGLNRITADINTPIGKDDDTYLRINAAYHSQNSFQDAGFNKSFYVAPSLKYIANEKLTFIVNTEILNKESVNAPMLFLNRYAPLTYDSIDIFEQNYYNSFTSNNLTIKNPTFNLQAQALYKLSDTWTSQTVLSTGTAKTDGYYSYLWDLSDGDTFAHYISKANSETRTTDIQQNFIGDFNIGKLRNRVVVGLDYFNNNLKNNSLGWVGIGTVTLSDGNNSSILSQAAVDNALAETAVGNSEASQEIFSAYISDVLNLTPTLSAMASLRVDKFEGDKSDDDDDQTAFSPKFGLVYQPIKDKLSVFTNYMNGFSNVSPSEVSDVDGSNPRIKTFDPEKANQWELGIKANLLENKLNLTASYYDINVSNKLMTDPNNINNSIQGGEVESKGFELSLNAKPVEGWNIIAGYSQNNSKVLKETENAGYLGLRPEEAGPENLINFWTSYTVQTGSLEGFGFGFGGNYASEFNTLNRSTTGSFALPSYTIINGSLSYAKEKFRVILKLDNIANKKHFTGWSTVTPQNTRSISASLSYNF</sequence>
<gene>
    <name evidence="18" type="ORF">SAMN04488111_3044</name>
</gene>
<dbReference type="InterPro" id="IPR012910">
    <property type="entry name" value="Plug_dom"/>
</dbReference>
<keyword evidence="12" id="KW-0675">Receptor</keyword>
<keyword evidence="3 14" id="KW-0813">Transport</keyword>
<evidence type="ECO:0000256" key="8">
    <source>
        <dbReference type="ARBA" id="ARBA00023004"/>
    </source>
</evidence>
<keyword evidence="9" id="KW-0406">Ion transport</keyword>